<accession>M1DQ52</accession>
<dbReference type="InParanoid" id="M1DQ52"/>
<dbReference type="Pfam" id="PF20167">
    <property type="entry name" value="Transposase_32"/>
    <property type="match status" value="1"/>
</dbReference>
<dbReference type="eggNOG" id="ENOG502R84S">
    <property type="taxonomic scope" value="Eukaryota"/>
</dbReference>
<dbReference type="Proteomes" id="UP000011115">
    <property type="component" value="Unassembled WGS sequence"/>
</dbReference>
<proteinExistence type="predicted"/>
<sequence>MSPTQADNVVTWDRVVMQVALLVGLEVDFTRIILVEIHEKAFRRNTTIPFPCLIFHLCRESTVPIWHCDRLVEVTKTVDVQLIHDDTNPAAPRRSTPVAVPPLGADLVREVELVAAAQDDDTSIPPTIVDAQAPPSTATSQVVTSRATPPTGTTLVPLARDHKLETQTTILLQHMRQWMQRSVEESEARMEMVIDAKIQAIHKRLDAVELRVLERHGPSVDITIFQTELARLRSNVDALLAPNETVPKTTPEVEKDEVVMTTFFGDIMPPPDPSRAAGKRHCSSDHTSDTEEVQRAKKRECQQLEAAQRRSIIDEELRQQRAQEIDVGPSGLRSTTNGVSTIDEGATDGVPIADPAGSGKLDPIAS</sequence>
<dbReference type="AlphaFoldDB" id="M1DQ52"/>
<protein>
    <submittedName>
        <fullName evidence="3">Integrase core domain containing protein</fullName>
    </submittedName>
</protein>
<feature type="compositionally biased region" description="Basic and acidic residues" evidence="1">
    <location>
        <begin position="282"/>
        <end position="297"/>
    </location>
</feature>
<dbReference type="PaxDb" id="4113-PGSC0003DMT400092599"/>
<feature type="compositionally biased region" description="Polar residues" evidence="1">
    <location>
        <begin position="134"/>
        <end position="151"/>
    </location>
</feature>
<evidence type="ECO:0000259" key="2">
    <source>
        <dbReference type="Pfam" id="PF20167"/>
    </source>
</evidence>
<evidence type="ECO:0000313" key="4">
    <source>
        <dbReference type="Proteomes" id="UP000011115"/>
    </source>
</evidence>
<feature type="domain" description="Putative plant transposon protein" evidence="2">
    <location>
        <begin position="1"/>
        <end position="64"/>
    </location>
</feature>
<reference evidence="3" key="2">
    <citation type="submission" date="2015-06" db="UniProtKB">
        <authorList>
            <consortium name="EnsemblPlants"/>
        </authorList>
    </citation>
    <scope>IDENTIFICATION</scope>
    <source>
        <strain evidence="3">DM1-3 516 R44</strain>
    </source>
</reference>
<feature type="region of interest" description="Disordered" evidence="1">
    <location>
        <begin position="320"/>
        <end position="366"/>
    </location>
</feature>
<keyword evidence="4" id="KW-1185">Reference proteome</keyword>
<dbReference type="InterPro" id="IPR046796">
    <property type="entry name" value="Transposase_32_dom"/>
</dbReference>
<feature type="region of interest" description="Disordered" evidence="1">
    <location>
        <begin position="124"/>
        <end position="151"/>
    </location>
</feature>
<dbReference type="HOGENOM" id="CLU_028647_0_1_1"/>
<dbReference type="EnsemblPlants" id="PGSC0003DMT400092599">
    <property type="protein sequence ID" value="PGSC0003DMT400092599"/>
    <property type="gene ID" value="PGSC0003DMG400042170"/>
</dbReference>
<feature type="region of interest" description="Disordered" evidence="1">
    <location>
        <begin position="266"/>
        <end position="297"/>
    </location>
</feature>
<dbReference type="Gramene" id="PGSC0003DMT400092599">
    <property type="protein sequence ID" value="PGSC0003DMT400092599"/>
    <property type="gene ID" value="PGSC0003DMG400042170"/>
</dbReference>
<name>M1DQ52_SOLTU</name>
<evidence type="ECO:0000313" key="3">
    <source>
        <dbReference type="EnsemblPlants" id="PGSC0003DMT400092599"/>
    </source>
</evidence>
<organism evidence="3 4">
    <name type="scientific">Solanum tuberosum</name>
    <name type="common">Potato</name>
    <dbReference type="NCBI Taxonomy" id="4113"/>
    <lineage>
        <taxon>Eukaryota</taxon>
        <taxon>Viridiplantae</taxon>
        <taxon>Streptophyta</taxon>
        <taxon>Embryophyta</taxon>
        <taxon>Tracheophyta</taxon>
        <taxon>Spermatophyta</taxon>
        <taxon>Magnoliopsida</taxon>
        <taxon>eudicotyledons</taxon>
        <taxon>Gunneridae</taxon>
        <taxon>Pentapetalae</taxon>
        <taxon>asterids</taxon>
        <taxon>lamiids</taxon>
        <taxon>Solanales</taxon>
        <taxon>Solanaceae</taxon>
        <taxon>Solanoideae</taxon>
        <taxon>Solaneae</taxon>
        <taxon>Solanum</taxon>
    </lineage>
</organism>
<evidence type="ECO:0000256" key="1">
    <source>
        <dbReference type="SAM" id="MobiDB-lite"/>
    </source>
</evidence>
<reference evidence="4" key="1">
    <citation type="journal article" date="2011" name="Nature">
        <title>Genome sequence and analysis of the tuber crop potato.</title>
        <authorList>
            <consortium name="The Potato Genome Sequencing Consortium"/>
        </authorList>
    </citation>
    <scope>NUCLEOTIDE SEQUENCE [LARGE SCALE GENOMIC DNA]</scope>
    <source>
        <strain evidence="4">cv. DM1-3 516 R44</strain>
    </source>
</reference>